<feature type="region of interest" description="Disordered" evidence="1">
    <location>
        <begin position="251"/>
        <end position="279"/>
    </location>
</feature>
<gene>
    <name evidence="3" type="ORF">K491DRAFT_696617</name>
</gene>
<evidence type="ECO:0000313" key="4">
    <source>
        <dbReference type="Proteomes" id="UP000799324"/>
    </source>
</evidence>
<dbReference type="EMBL" id="MU004431">
    <property type="protein sequence ID" value="KAF2651215.1"/>
    <property type="molecule type" value="Genomic_DNA"/>
</dbReference>
<dbReference type="Pfam" id="PF00583">
    <property type="entry name" value="Acetyltransf_1"/>
    <property type="match status" value="1"/>
</dbReference>
<evidence type="ECO:0000313" key="3">
    <source>
        <dbReference type="EMBL" id="KAF2651215.1"/>
    </source>
</evidence>
<organism evidence="3 4">
    <name type="scientific">Lophiostoma macrostomum CBS 122681</name>
    <dbReference type="NCBI Taxonomy" id="1314788"/>
    <lineage>
        <taxon>Eukaryota</taxon>
        <taxon>Fungi</taxon>
        <taxon>Dikarya</taxon>
        <taxon>Ascomycota</taxon>
        <taxon>Pezizomycotina</taxon>
        <taxon>Dothideomycetes</taxon>
        <taxon>Pleosporomycetidae</taxon>
        <taxon>Pleosporales</taxon>
        <taxon>Lophiostomataceae</taxon>
        <taxon>Lophiostoma</taxon>
    </lineage>
</organism>
<dbReference type="AlphaFoldDB" id="A0A6A6STY5"/>
<feature type="compositionally biased region" description="Basic and acidic residues" evidence="1">
    <location>
        <begin position="254"/>
        <end position="263"/>
    </location>
</feature>
<name>A0A6A6STY5_9PLEO</name>
<keyword evidence="4" id="KW-1185">Reference proteome</keyword>
<dbReference type="CDD" id="cd04301">
    <property type="entry name" value="NAT_SF"/>
    <property type="match status" value="1"/>
</dbReference>
<dbReference type="SUPFAM" id="SSF55729">
    <property type="entry name" value="Acyl-CoA N-acyltransferases (Nat)"/>
    <property type="match status" value="1"/>
</dbReference>
<accession>A0A6A6STY5</accession>
<evidence type="ECO:0000259" key="2">
    <source>
        <dbReference type="PROSITE" id="PS51186"/>
    </source>
</evidence>
<proteinExistence type="predicted"/>
<reference evidence="3" key="1">
    <citation type="journal article" date="2020" name="Stud. Mycol.">
        <title>101 Dothideomycetes genomes: a test case for predicting lifestyles and emergence of pathogens.</title>
        <authorList>
            <person name="Haridas S."/>
            <person name="Albert R."/>
            <person name="Binder M."/>
            <person name="Bloem J."/>
            <person name="Labutti K."/>
            <person name="Salamov A."/>
            <person name="Andreopoulos B."/>
            <person name="Baker S."/>
            <person name="Barry K."/>
            <person name="Bills G."/>
            <person name="Bluhm B."/>
            <person name="Cannon C."/>
            <person name="Castanera R."/>
            <person name="Culley D."/>
            <person name="Daum C."/>
            <person name="Ezra D."/>
            <person name="Gonzalez J."/>
            <person name="Henrissat B."/>
            <person name="Kuo A."/>
            <person name="Liang C."/>
            <person name="Lipzen A."/>
            <person name="Lutzoni F."/>
            <person name="Magnuson J."/>
            <person name="Mondo S."/>
            <person name="Nolan M."/>
            <person name="Ohm R."/>
            <person name="Pangilinan J."/>
            <person name="Park H.-J."/>
            <person name="Ramirez L."/>
            <person name="Alfaro M."/>
            <person name="Sun H."/>
            <person name="Tritt A."/>
            <person name="Yoshinaga Y."/>
            <person name="Zwiers L.-H."/>
            <person name="Turgeon B."/>
            <person name="Goodwin S."/>
            <person name="Spatafora J."/>
            <person name="Crous P."/>
            <person name="Grigoriev I."/>
        </authorList>
    </citation>
    <scope>NUCLEOTIDE SEQUENCE</scope>
    <source>
        <strain evidence="3">CBS 122681</strain>
    </source>
</reference>
<evidence type="ECO:0000256" key="1">
    <source>
        <dbReference type="SAM" id="MobiDB-lite"/>
    </source>
</evidence>
<dbReference type="InterPro" id="IPR052523">
    <property type="entry name" value="Trichothecene_AcTrans"/>
</dbReference>
<dbReference type="Proteomes" id="UP000799324">
    <property type="component" value="Unassembled WGS sequence"/>
</dbReference>
<dbReference type="InterPro" id="IPR000182">
    <property type="entry name" value="GNAT_dom"/>
</dbReference>
<dbReference type="InterPro" id="IPR016181">
    <property type="entry name" value="Acyl_CoA_acyltransferase"/>
</dbReference>
<dbReference type="PANTHER" id="PTHR42791:SF2">
    <property type="entry name" value="N-ACETYLTRANSFERASE DOMAIN-CONTAINING PROTEIN"/>
    <property type="match status" value="1"/>
</dbReference>
<feature type="region of interest" description="Disordered" evidence="1">
    <location>
        <begin position="1"/>
        <end position="29"/>
    </location>
</feature>
<protein>
    <recommendedName>
        <fullName evidence="2">N-acetyltransferase domain-containing protein</fullName>
    </recommendedName>
</protein>
<dbReference type="PANTHER" id="PTHR42791">
    <property type="entry name" value="GNAT FAMILY ACETYLTRANSFERASE"/>
    <property type="match status" value="1"/>
</dbReference>
<dbReference type="PROSITE" id="PS51186">
    <property type="entry name" value="GNAT"/>
    <property type="match status" value="1"/>
</dbReference>
<dbReference type="GO" id="GO:0016747">
    <property type="term" value="F:acyltransferase activity, transferring groups other than amino-acyl groups"/>
    <property type="evidence" value="ECO:0007669"/>
    <property type="project" value="InterPro"/>
</dbReference>
<dbReference type="Gene3D" id="3.40.630.30">
    <property type="match status" value="1"/>
</dbReference>
<dbReference type="OrthoDB" id="196847at2759"/>
<sequence length="279" mass="31959">MSEIAERIQIPTPANGVVQTEPTRPENRIPRSDIEISLCEVKDVERIAEHLYECFPESFWGKMEPVDRRPSHSTRVSRLAKRLLPSFDNPNMKWVKATYLPKNEMIGLAGWMGPGNPVHNVWRRSAVDFYDWKEHMGWSDEEIEEMWEHTSIEAWDGQFRGDDKKRDEVMKGEPHWFLAPLCTWPEYQGKGVGSRLIQWAIDIADAQDPVTPLYLESADQARAVYMHMGFVPQGKVNMVRRGPAVVRGLEAEGDGERKEEVTKTMEVNIAADPEGEEVA</sequence>
<feature type="domain" description="N-acetyltransferase" evidence="2">
    <location>
        <begin position="116"/>
        <end position="252"/>
    </location>
</feature>